<dbReference type="AlphaFoldDB" id="A0A9P5ASI8"/>
<comment type="caution">
    <text evidence="1">The sequence shown here is derived from an EMBL/GenBank/DDBJ whole genome shotgun (WGS) entry which is preliminary data.</text>
</comment>
<dbReference type="OrthoDB" id="5043642at2759"/>
<keyword evidence="2" id="KW-1185">Reference proteome</keyword>
<dbReference type="EMBL" id="PVQB02000072">
    <property type="protein sequence ID" value="KAF4343939.1"/>
    <property type="molecule type" value="Genomic_DNA"/>
</dbReference>
<sequence>MGLEKTTFSETMPIDNTLEERLDLRRRIVNEHPDMVIASEPRSDTAVKEFYVWMVTKYLPQRYPSIYRCKDDTLLGPASTKLPLNPPNNVKTVLHLIAENIDVEIFFLQRQGDVYVARALIDCYPFSFNPSLKLGKSLAEIHGPVPGYKDKLEKSINRYFASLPKGQIVKRHNWNISLDRDLFAPRENPLTILPLWLMGWIKTIFEWLGIGVLKMKSTDLDPEQVNARCERQTLHRLMENENTLVFTFKTYQYTLRQIRDEGGGPALAEAIRGIKNGSVPASDWYKASVYYGQAIVEYLHSGGSQ</sequence>
<protein>
    <submittedName>
        <fullName evidence="1">Uncharacterized protein</fullName>
    </submittedName>
</protein>
<evidence type="ECO:0000313" key="1">
    <source>
        <dbReference type="EMBL" id="KAF4343939.1"/>
    </source>
</evidence>
<dbReference type="Proteomes" id="UP000730481">
    <property type="component" value="Unassembled WGS sequence"/>
</dbReference>
<organism evidence="1 2">
    <name type="scientific">Fusarium beomiforme</name>
    <dbReference type="NCBI Taxonomy" id="44412"/>
    <lineage>
        <taxon>Eukaryota</taxon>
        <taxon>Fungi</taxon>
        <taxon>Dikarya</taxon>
        <taxon>Ascomycota</taxon>
        <taxon>Pezizomycotina</taxon>
        <taxon>Sordariomycetes</taxon>
        <taxon>Hypocreomycetidae</taxon>
        <taxon>Hypocreales</taxon>
        <taxon>Nectriaceae</taxon>
        <taxon>Fusarium</taxon>
        <taxon>Fusarium burgessii species complex</taxon>
    </lineage>
</organism>
<accession>A0A9P5ASI8</accession>
<dbReference type="Pfam" id="PF11927">
    <property type="entry name" value="HODM_asu-like"/>
    <property type="match status" value="1"/>
</dbReference>
<reference evidence="1" key="1">
    <citation type="journal article" date="2017" name="Mycologia">
        <title>Fusarium algeriense, sp. nov., a novel toxigenic crown rot pathogen of durum wheat from Algeria is nested in the Fusarium burgessii species complex.</title>
        <authorList>
            <person name="Laraba I."/>
            <person name="Keddad A."/>
            <person name="Boureghda H."/>
            <person name="Abdallah N."/>
            <person name="Vaughan M.M."/>
            <person name="Proctor R.H."/>
            <person name="Busman M."/>
            <person name="O'Donnell K."/>
        </authorList>
    </citation>
    <scope>NUCLEOTIDE SEQUENCE</scope>
    <source>
        <strain evidence="1">NRRL 25174</strain>
    </source>
</reference>
<evidence type="ECO:0000313" key="2">
    <source>
        <dbReference type="Proteomes" id="UP000730481"/>
    </source>
</evidence>
<name>A0A9P5ASI8_9HYPO</name>
<reference evidence="1" key="2">
    <citation type="submission" date="2020-02" db="EMBL/GenBank/DDBJ databases">
        <title>Identification and distribution of gene clusters putatively required for synthesis of sphingolipid metabolism inhibitors in phylogenetically diverse species of the filamentous fungus Fusarium.</title>
        <authorList>
            <person name="Kim H.-S."/>
            <person name="Busman M."/>
            <person name="Brown D.W."/>
            <person name="Divon H."/>
            <person name="Uhlig S."/>
            <person name="Proctor R.H."/>
        </authorList>
    </citation>
    <scope>NUCLEOTIDE SEQUENCE</scope>
    <source>
        <strain evidence="1">NRRL 25174</strain>
    </source>
</reference>
<proteinExistence type="predicted"/>
<gene>
    <name evidence="1" type="ORF">FBEOM_2096</name>
</gene>
<dbReference type="InterPro" id="IPR021848">
    <property type="entry name" value="HODM_asu-like"/>
</dbReference>